<reference evidence="6 7" key="1">
    <citation type="submission" date="2020-06" db="EMBL/GenBank/DDBJ databases">
        <title>Pseudomonas eucalypticola sp. nov., an endophyte of Eucalyptus dunnii leaves with biocontrol ability of eucalyptus leaf blight.</title>
        <authorList>
            <person name="Liu Y."/>
            <person name="Song Z."/>
            <person name="Zeng H."/>
            <person name="Lu M."/>
            <person name="Wang X."/>
            <person name="Lian X."/>
            <person name="Zhang Q."/>
        </authorList>
    </citation>
    <scope>NUCLEOTIDE SEQUENCE [LARGE SCALE GENOMIC DNA]</scope>
    <source>
        <strain evidence="6 7">NP-1</strain>
    </source>
</reference>
<sequence length="217" mass="23820">MDTPTEKKKRGRPAHKVAIGREGLIEATLGLLRDCSPTDLTLLDIARHVNVDPALVRYYFGGKDGLLRAATLQLLDVTQLGSQAAEDGQDIEKMLYRRIRLIIDIGRQNPHFVQLVLREIYQGQDPQTGEALDTIAQRGVALSEALLQARPAAEGLPAIDPRLLHVALVGACTFFATAQPLFNVLFTDSTDDALAEQYSRFLTDLLLRGIGVSKPTH</sequence>
<dbReference type="PANTHER" id="PTHR30055:SF234">
    <property type="entry name" value="HTH-TYPE TRANSCRIPTIONAL REGULATOR BETI"/>
    <property type="match status" value="1"/>
</dbReference>
<evidence type="ECO:0000259" key="5">
    <source>
        <dbReference type="PROSITE" id="PS50977"/>
    </source>
</evidence>
<name>A0A7D5D952_9PSED</name>
<keyword evidence="7" id="KW-1185">Reference proteome</keyword>
<keyword evidence="3" id="KW-0804">Transcription</keyword>
<evidence type="ECO:0000256" key="3">
    <source>
        <dbReference type="ARBA" id="ARBA00023163"/>
    </source>
</evidence>
<dbReference type="SUPFAM" id="SSF48498">
    <property type="entry name" value="Tetracyclin repressor-like, C-terminal domain"/>
    <property type="match status" value="1"/>
</dbReference>
<evidence type="ECO:0000256" key="4">
    <source>
        <dbReference type="PROSITE-ProRule" id="PRU00335"/>
    </source>
</evidence>
<feature type="DNA-binding region" description="H-T-H motif" evidence="4">
    <location>
        <begin position="41"/>
        <end position="60"/>
    </location>
</feature>
<protein>
    <submittedName>
        <fullName evidence="6">TetR/AcrR family transcriptional regulator</fullName>
    </submittedName>
</protein>
<dbReference type="KEGG" id="pez:HWQ56_13580"/>
<proteinExistence type="predicted"/>
<dbReference type="SUPFAM" id="SSF46689">
    <property type="entry name" value="Homeodomain-like"/>
    <property type="match status" value="1"/>
</dbReference>
<dbReference type="InterPro" id="IPR041474">
    <property type="entry name" value="NicS_C"/>
</dbReference>
<dbReference type="Pfam" id="PF17938">
    <property type="entry name" value="TetR_C_29"/>
    <property type="match status" value="1"/>
</dbReference>
<dbReference type="AlphaFoldDB" id="A0A7D5D952"/>
<dbReference type="InterPro" id="IPR050109">
    <property type="entry name" value="HTH-type_TetR-like_transc_reg"/>
</dbReference>
<organism evidence="6 7">
    <name type="scientific">Pseudomonas eucalypticola</name>
    <dbReference type="NCBI Taxonomy" id="2599595"/>
    <lineage>
        <taxon>Bacteria</taxon>
        <taxon>Pseudomonadati</taxon>
        <taxon>Pseudomonadota</taxon>
        <taxon>Gammaproteobacteria</taxon>
        <taxon>Pseudomonadales</taxon>
        <taxon>Pseudomonadaceae</taxon>
        <taxon>Pseudomonas</taxon>
    </lineage>
</organism>
<dbReference type="Pfam" id="PF00440">
    <property type="entry name" value="TetR_N"/>
    <property type="match status" value="1"/>
</dbReference>
<dbReference type="Proteomes" id="UP000509568">
    <property type="component" value="Chromosome"/>
</dbReference>
<accession>A0A7D5D952</accession>
<dbReference type="RefSeq" id="WP_176570821.1">
    <property type="nucleotide sequence ID" value="NZ_CP056030.1"/>
</dbReference>
<keyword evidence="2 4" id="KW-0238">DNA-binding</keyword>
<dbReference type="Gene3D" id="1.10.357.10">
    <property type="entry name" value="Tetracycline Repressor, domain 2"/>
    <property type="match status" value="1"/>
</dbReference>
<dbReference type="EMBL" id="CP056030">
    <property type="protein sequence ID" value="QKZ04761.1"/>
    <property type="molecule type" value="Genomic_DNA"/>
</dbReference>
<keyword evidence="1" id="KW-0805">Transcription regulation</keyword>
<dbReference type="PROSITE" id="PS50977">
    <property type="entry name" value="HTH_TETR_2"/>
    <property type="match status" value="1"/>
</dbReference>
<dbReference type="InterPro" id="IPR009057">
    <property type="entry name" value="Homeodomain-like_sf"/>
</dbReference>
<evidence type="ECO:0000313" key="6">
    <source>
        <dbReference type="EMBL" id="QKZ04761.1"/>
    </source>
</evidence>
<dbReference type="PANTHER" id="PTHR30055">
    <property type="entry name" value="HTH-TYPE TRANSCRIPTIONAL REGULATOR RUTR"/>
    <property type="match status" value="1"/>
</dbReference>
<dbReference type="GO" id="GO:0000976">
    <property type="term" value="F:transcription cis-regulatory region binding"/>
    <property type="evidence" value="ECO:0007669"/>
    <property type="project" value="TreeGrafter"/>
</dbReference>
<gene>
    <name evidence="6" type="ORF">HWQ56_13580</name>
</gene>
<evidence type="ECO:0000256" key="1">
    <source>
        <dbReference type="ARBA" id="ARBA00023015"/>
    </source>
</evidence>
<evidence type="ECO:0000256" key="2">
    <source>
        <dbReference type="ARBA" id="ARBA00023125"/>
    </source>
</evidence>
<evidence type="ECO:0000313" key="7">
    <source>
        <dbReference type="Proteomes" id="UP000509568"/>
    </source>
</evidence>
<feature type="domain" description="HTH tetR-type" evidence="5">
    <location>
        <begin position="18"/>
        <end position="78"/>
    </location>
</feature>
<dbReference type="InterPro" id="IPR036271">
    <property type="entry name" value="Tet_transcr_reg_TetR-rel_C_sf"/>
</dbReference>
<dbReference type="InterPro" id="IPR001647">
    <property type="entry name" value="HTH_TetR"/>
</dbReference>
<dbReference type="GO" id="GO:0003700">
    <property type="term" value="F:DNA-binding transcription factor activity"/>
    <property type="evidence" value="ECO:0007669"/>
    <property type="project" value="TreeGrafter"/>
</dbReference>